<name>A0ACC8XHJ9_9FIRM</name>
<gene>
    <name evidence="1" type="ORF">AN640_05760</name>
</gene>
<reference evidence="1" key="1">
    <citation type="submission" date="2016-08" db="EMBL/GenBank/DDBJ databases">
        <authorList>
            <person name="Ngugi D.K."/>
            <person name="Miyake S."/>
            <person name="Stingl U."/>
        </authorList>
    </citation>
    <scope>NUCLEOTIDE SEQUENCE</scope>
    <source>
        <strain evidence="1">SCG-D08WGA-EpuloA1</strain>
    </source>
</reference>
<evidence type="ECO:0000313" key="1">
    <source>
        <dbReference type="EMBL" id="ONI44152.1"/>
    </source>
</evidence>
<organism evidence="1 2">
    <name type="scientific">Candidatus Epulonipiscium fishelsonii</name>
    <dbReference type="NCBI Taxonomy" id="77094"/>
    <lineage>
        <taxon>Bacteria</taxon>
        <taxon>Bacillati</taxon>
        <taxon>Bacillota</taxon>
        <taxon>Clostridia</taxon>
        <taxon>Lachnospirales</taxon>
        <taxon>Lachnospiraceae</taxon>
        <taxon>Candidatus Epulonipiscium</taxon>
    </lineage>
</organism>
<dbReference type="EMBL" id="LJHD01000119">
    <property type="protein sequence ID" value="ONI44152.1"/>
    <property type="molecule type" value="Genomic_DNA"/>
</dbReference>
<comment type="caution">
    <text evidence="1">The sequence shown here is derived from an EMBL/GenBank/DDBJ whole genome shotgun (WGS) entry which is preliminary data.</text>
</comment>
<dbReference type="Proteomes" id="UP000188637">
    <property type="component" value="Unassembled WGS sequence"/>
</dbReference>
<keyword evidence="2" id="KW-1185">Reference proteome</keyword>
<evidence type="ECO:0000313" key="2">
    <source>
        <dbReference type="Proteomes" id="UP000188637"/>
    </source>
</evidence>
<sequence>MVKSMDMKSNLELYKIEIENNMNRYLPRSEGNFSRLYEAMQYSLCIGGKRIRPILMKLAYEAVGGKEDIWAFTTAMEMIHTYSLIHDDLPAMDNDDLRRGKPTNHKQFDEATAILAGDGLLSYAFEIMLNDALEKRDWTRVQATHILARDCGINGMVAGQMLDLESEGKIIPINTLDTIHLYKTGALIKASTKMGAILGKATETEINALERYGQYIGKVFQIIDDVLDETSTTDKLGKPVHSDIRNCKNTYTLYYNIKECYKIADELTQKAVNCLDHLSGDTAVLRGLAENLVYRKS</sequence>
<proteinExistence type="predicted"/>
<accession>A0ACC8XHJ9</accession>
<protein>
    <submittedName>
        <fullName evidence="1">Geranyl transferase</fullName>
    </submittedName>
</protein>
<keyword evidence="1" id="KW-0808">Transferase</keyword>